<dbReference type="RefSeq" id="XP_681841.1">
    <property type="nucleotide sequence ID" value="XM_676749.1"/>
</dbReference>
<dbReference type="OrthoDB" id="4503514at2759"/>
<proteinExistence type="predicted"/>
<reference evidence="2" key="2">
    <citation type="journal article" date="2009" name="Fungal Genet. Biol.">
        <title>The 2008 update of the Aspergillus nidulans genome annotation: a community effort.</title>
        <authorList>
            <person name="Wortman J.R."/>
            <person name="Gilsenan J.M."/>
            <person name="Joardar V."/>
            <person name="Deegan J."/>
            <person name="Clutterbuck J."/>
            <person name="Andersen M.R."/>
            <person name="Archer D."/>
            <person name="Bencina M."/>
            <person name="Braus G."/>
            <person name="Coutinho P."/>
            <person name="von Dohren H."/>
            <person name="Doonan J."/>
            <person name="Driessen A.J."/>
            <person name="Durek P."/>
            <person name="Espeso E."/>
            <person name="Fekete E."/>
            <person name="Flipphi M."/>
            <person name="Estrada C.G."/>
            <person name="Geysens S."/>
            <person name="Goldman G."/>
            <person name="de Groot P.W."/>
            <person name="Hansen K."/>
            <person name="Harris S.D."/>
            <person name="Heinekamp T."/>
            <person name="Helmstaedt K."/>
            <person name="Henrissat B."/>
            <person name="Hofmann G."/>
            <person name="Homan T."/>
            <person name="Horio T."/>
            <person name="Horiuchi H."/>
            <person name="James S."/>
            <person name="Jones M."/>
            <person name="Karaffa L."/>
            <person name="Karanyi Z."/>
            <person name="Kato M."/>
            <person name="Keller N."/>
            <person name="Kelly D.E."/>
            <person name="Kiel J.A."/>
            <person name="Kim J.M."/>
            <person name="van der Klei I.J."/>
            <person name="Klis F.M."/>
            <person name="Kovalchuk A."/>
            <person name="Krasevec N."/>
            <person name="Kubicek C.P."/>
            <person name="Liu B."/>
            <person name="Maccabe A."/>
            <person name="Meyer V."/>
            <person name="Mirabito P."/>
            <person name="Miskei M."/>
            <person name="Mos M."/>
            <person name="Mullins J."/>
            <person name="Nelson D.R."/>
            <person name="Nielsen J."/>
            <person name="Oakley B.R."/>
            <person name="Osmani S.A."/>
            <person name="Pakula T."/>
            <person name="Paszewski A."/>
            <person name="Paulsen I."/>
            <person name="Pilsyk S."/>
            <person name="Pocsi I."/>
            <person name="Punt P.J."/>
            <person name="Ram A.F."/>
            <person name="Ren Q."/>
            <person name="Robellet X."/>
            <person name="Robson G."/>
            <person name="Seiboth B."/>
            <person name="van Solingen P."/>
            <person name="Specht T."/>
            <person name="Sun J."/>
            <person name="Taheri-Talesh N."/>
            <person name="Takeshita N."/>
            <person name="Ussery D."/>
            <person name="vanKuyk P.A."/>
            <person name="Visser H."/>
            <person name="van de Vondervoort P.J."/>
            <person name="de Vries R.P."/>
            <person name="Walton J."/>
            <person name="Xiang X."/>
            <person name="Xiong Y."/>
            <person name="Zeng A.P."/>
            <person name="Brandt B.W."/>
            <person name="Cornell M.J."/>
            <person name="van den Hondel C.A."/>
            <person name="Visser J."/>
            <person name="Oliver S.G."/>
            <person name="Turner G."/>
        </authorList>
    </citation>
    <scope>GENOME REANNOTATION</scope>
    <source>
        <strain evidence="2">FGSC A4 / ATCC 38163 / CBS 112.46 / NRRL 194 / M139</strain>
    </source>
</reference>
<dbReference type="EMBL" id="BN001305">
    <property type="protein sequence ID" value="CBF80824.1"/>
    <property type="molecule type" value="Genomic_DNA"/>
</dbReference>
<accession>Q5AT08</accession>
<dbReference type="VEuPathDB" id="FungiDB:AN8572"/>
<dbReference type="KEGG" id="ani:ANIA_08572"/>
<dbReference type="Proteomes" id="UP000000560">
    <property type="component" value="Chromosome V"/>
</dbReference>
<organism evidence="1 2">
    <name type="scientific">Emericella nidulans (strain FGSC A4 / ATCC 38163 / CBS 112.46 / NRRL 194 / M139)</name>
    <name type="common">Aspergillus nidulans</name>
    <dbReference type="NCBI Taxonomy" id="227321"/>
    <lineage>
        <taxon>Eukaryota</taxon>
        <taxon>Fungi</taxon>
        <taxon>Dikarya</taxon>
        <taxon>Ascomycota</taxon>
        <taxon>Pezizomycotina</taxon>
        <taxon>Eurotiomycetes</taxon>
        <taxon>Eurotiomycetidae</taxon>
        <taxon>Eurotiales</taxon>
        <taxon>Aspergillaceae</taxon>
        <taxon>Aspergillus</taxon>
        <taxon>Aspergillus subgen. Nidulantes</taxon>
    </lineage>
</organism>
<dbReference type="HOGENOM" id="CLU_065420_0_0_1"/>
<dbReference type="GeneID" id="2868879"/>
<reference evidence="2" key="1">
    <citation type="journal article" date="2005" name="Nature">
        <title>Sequencing of Aspergillus nidulans and comparative analysis with A. fumigatus and A. oryzae.</title>
        <authorList>
            <person name="Galagan J.E."/>
            <person name="Calvo S.E."/>
            <person name="Cuomo C."/>
            <person name="Ma L.J."/>
            <person name="Wortman J.R."/>
            <person name="Batzoglou S."/>
            <person name="Lee S.I."/>
            <person name="Basturkmen M."/>
            <person name="Spevak C.C."/>
            <person name="Clutterbuck J."/>
            <person name="Kapitonov V."/>
            <person name="Jurka J."/>
            <person name="Scazzocchio C."/>
            <person name="Farman M."/>
            <person name="Butler J."/>
            <person name="Purcell S."/>
            <person name="Harris S."/>
            <person name="Braus G.H."/>
            <person name="Draht O."/>
            <person name="Busch S."/>
            <person name="D'Enfert C."/>
            <person name="Bouchier C."/>
            <person name="Goldman G.H."/>
            <person name="Bell-Pedersen D."/>
            <person name="Griffiths-Jones S."/>
            <person name="Doonan J.H."/>
            <person name="Yu J."/>
            <person name="Vienken K."/>
            <person name="Pain A."/>
            <person name="Freitag M."/>
            <person name="Selker E.U."/>
            <person name="Archer D.B."/>
            <person name="Penalva M.A."/>
            <person name="Oakley B.R."/>
            <person name="Momany M."/>
            <person name="Tanaka T."/>
            <person name="Kumagai T."/>
            <person name="Asai K."/>
            <person name="Machida M."/>
            <person name="Nierman W.C."/>
            <person name="Denning D.W."/>
            <person name="Caddick M."/>
            <person name="Hynes M."/>
            <person name="Paoletti M."/>
            <person name="Fischer R."/>
            <person name="Miller B."/>
            <person name="Dyer P."/>
            <person name="Sachs M.S."/>
            <person name="Osmani S.A."/>
            <person name="Birren B.W."/>
        </authorList>
    </citation>
    <scope>NUCLEOTIDE SEQUENCE [LARGE SCALE GENOMIC DNA]</scope>
    <source>
        <strain evidence="2">FGSC A4 / ATCC 38163 / CBS 112.46 / NRRL 194 / M139</strain>
    </source>
</reference>
<dbReference type="InParanoid" id="Q5AT08"/>
<protein>
    <submittedName>
        <fullName evidence="1">Uncharacterized protein</fullName>
    </submittedName>
</protein>
<keyword evidence="2" id="KW-1185">Reference proteome</keyword>
<dbReference type="eggNOG" id="ENOG502STT1">
    <property type="taxonomic scope" value="Eukaryota"/>
</dbReference>
<name>Q5AT08_EMENI</name>
<gene>
    <name evidence="1" type="ORF">ANIA_08572</name>
</gene>
<evidence type="ECO:0000313" key="1">
    <source>
        <dbReference type="EMBL" id="CBF80824.1"/>
    </source>
</evidence>
<dbReference type="AlphaFoldDB" id="Q5AT08"/>
<sequence length="345" mass="39788">MTTADSTGSATEVEVILRSRDDWFEWYEVIKDHAKKQGVWEYFDPDVKDETRPDPPARPRVPPEIEVTEDVYQSYQKALQSWKGTQDAIISTKEAIRGSVALHIRSFIAGEEPYKLLRILKKLYEPSDLEADLGALKKYNTAISRPIRQGKISAWLNDFESAYLAIRRRNLPESNDRHVKRQFLAAISAVSYSFADRQFVLMVEPTYEKEDFHSLLRRYRAYLDYTKSFKTRTSSMASATFHGQNDGALNSTKSNTKRNPCVCGKNHAYSNCWYIISSKRPTWWKPNKQTEAKVSEAIAKDDKLGRKLKALLERDVQQNKDKDQKERNQANEHYVMELVSSAGIC</sequence>
<evidence type="ECO:0000313" key="2">
    <source>
        <dbReference type="Proteomes" id="UP000000560"/>
    </source>
</evidence>
<accession>C8VEU3</accession>
<dbReference type="OMA" id="HIWRVIY"/>